<keyword evidence="1" id="KW-0472">Membrane</keyword>
<feature type="transmembrane region" description="Helical" evidence="1">
    <location>
        <begin position="148"/>
        <end position="168"/>
    </location>
</feature>
<dbReference type="EMBL" id="RAWG01000265">
    <property type="protein sequence ID" value="RKH37021.1"/>
    <property type="molecule type" value="Genomic_DNA"/>
</dbReference>
<feature type="transmembrane region" description="Helical" evidence="1">
    <location>
        <begin position="249"/>
        <end position="267"/>
    </location>
</feature>
<dbReference type="PANTHER" id="PTHR36927">
    <property type="entry name" value="BLR4337 PROTEIN"/>
    <property type="match status" value="1"/>
</dbReference>
<dbReference type="OrthoDB" id="9809782at2"/>
<protein>
    <submittedName>
        <fullName evidence="3">Acyltransferase</fullName>
    </submittedName>
</protein>
<feature type="transmembrane region" description="Helical" evidence="1">
    <location>
        <begin position="180"/>
        <end position="199"/>
    </location>
</feature>
<evidence type="ECO:0000256" key="1">
    <source>
        <dbReference type="SAM" id="Phobius"/>
    </source>
</evidence>
<keyword evidence="3" id="KW-0808">Transferase</keyword>
<feature type="domain" description="Acyltransferase 3" evidence="2">
    <location>
        <begin position="15"/>
        <end position="353"/>
    </location>
</feature>
<dbReference type="Pfam" id="PF01757">
    <property type="entry name" value="Acyl_transf_3"/>
    <property type="match status" value="1"/>
</dbReference>
<sequence>MHTPTPSAADAHHPDLDWLRVLAIVVLHLFHTGMMFNTWDWHVKSPVALPVLEPTMEVLHLVRMPLLMLISGAGTAFALRRRTLGAFAKDRTLRLFVPLVFGMFVVVPPQIYVERVFRGQFQGSYAAFYPTVFDFVPYPAGSLSWHHLWFVAYLFVYCLLALPLFAALRTARGERFLARADAWLSSGWNVAWLVVPLLLNRILLRDFPETHALRDDPRTFLHYGLLFFYGHLMARCPGVWTRLVALRRGMAAFALAVLAAAIAVESLPPVAEMVVGSVLLWSTLLAVLGYARQHVRVSPPWLQWAQALSYPFYIFHQTVILVVGLLLLRLPVGPWALLGAVLSVSFVLTLALSEGVSRVSWLRPFFGLKARPARVATLAPGTVG</sequence>
<dbReference type="InterPro" id="IPR050623">
    <property type="entry name" value="Glucan_succinyl_AcylTrfase"/>
</dbReference>
<dbReference type="Proteomes" id="UP000273405">
    <property type="component" value="Unassembled WGS sequence"/>
</dbReference>
<feature type="transmembrane region" description="Helical" evidence="1">
    <location>
        <begin position="219"/>
        <end position="237"/>
    </location>
</feature>
<feature type="transmembrane region" description="Helical" evidence="1">
    <location>
        <begin position="92"/>
        <end position="112"/>
    </location>
</feature>
<feature type="transmembrane region" description="Helical" evidence="1">
    <location>
        <begin position="273"/>
        <end position="291"/>
    </location>
</feature>
<dbReference type="PANTHER" id="PTHR36927:SF3">
    <property type="entry name" value="GLUCANS BIOSYNTHESIS PROTEIN C"/>
    <property type="match status" value="1"/>
</dbReference>
<proteinExistence type="predicted"/>
<feature type="transmembrane region" description="Helical" evidence="1">
    <location>
        <begin position="59"/>
        <end position="80"/>
    </location>
</feature>
<dbReference type="InterPro" id="IPR002656">
    <property type="entry name" value="Acyl_transf_3_dom"/>
</dbReference>
<dbReference type="GO" id="GO:0016747">
    <property type="term" value="F:acyltransferase activity, transferring groups other than amino-acyl groups"/>
    <property type="evidence" value="ECO:0007669"/>
    <property type="project" value="InterPro"/>
</dbReference>
<dbReference type="AlphaFoldDB" id="A0A3A8N417"/>
<evidence type="ECO:0000259" key="2">
    <source>
        <dbReference type="Pfam" id="PF01757"/>
    </source>
</evidence>
<gene>
    <name evidence="3" type="ORF">D7X12_31015</name>
</gene>
<feature type="transmembrane region" description="Helical" evidence="1">
    <location>
        <begin position="335"/>
        <end position="353"/>
    </location>
</feature>
<accession>A0A3A8N417</accession>
<feature type="transmembrane region" description="Helical" evidence="1">
    <location>
        <begin position="21"/>
        <end position="39"/>
    </location>
</feature>
<evidence type="ECO:0000313" key="3">
    <source>
        <dbReference type="EMBL" id="RKH37021.1"/>
    </source>
</evidence>
<name>A0A3A8N417_9BACT</name>
<keyword evidence="1" id="KW-1133">Transmembrane helix</keyword>
<comment type="caution">
    <text evidence="3">The sequence shown here is derived from an EMBL/GenBank/DDBJ whole genome shotgun (WGS) entry which is preliminary data.</text>
</comment>
<keyword evidence="1" id="KW-0812">Transmembrane</keyword>
<evidence type="ECO:0000313" key="4">
    <source>
        <dbReference type="Proteomes" id="UP000273405"/>
    </source>
</evidence>
<keyword evidence="4" id="KW-1185">Reference proteome</keyword>
<organism evidence="3 4">
    <name type="scientific">Corallococcus sicarius</name>
    <dbReference type="NCBI Taxonomy" id="2316726"/>
    <lineage>
        <taxon>Bacteria</taxon>
        <taxon>Pseudomonadati</taxon>
        <taxon>Myxococcota</taxon>
        <taxon>Myxococcia</taxon>
        <taxon>Myxococcales</taxon>
        <taxon>Cystobacterineae</taxon>
        <taxon>Myxococcaceae</taxon>
        <taxon>Corallococcus</taxon>
    </lineage>
</organism>
<reference evidence="4" key="1">
    <citation type="submission" date="2018-09" db="EMBL/GenBank/DDBJ databases">
        <authorList>
            <person name="Livingstone P.G."/>
            <person name="Whitworth D.E."/>
        </authorList>
    </citation>
    <scope>NUCLEOTIDE SEQUENCE [LARGE SCALE GENOMIC DNA]</scope>
    <source>
        <strain evidence="4">CA040B</strain>
    </source>
</reference>
<feature type="transmembrane region" description="Helical" evidence="1">
    <location>
        <begin position="312"/>
        <end position="329"/>
    </location>
</feature>
<dbReference type="RefSeq" id="WP_120628858.1">
    <property type="nucleotide sequence ID" value="NZ_RAWG01000265.1"/>
</dbReference>
<keyword evidence="3" id="KW-0012">Acyltransferase</keyword>